<organism evidence="2 3">
    <name type="scientific">Variovorax ginsengisoli</name>
    <dbReference type="NCBI Taxonomy" id="363844"/>
    <lineage>
        <taxon>Bacteria</taxon>
        <taxon>Pseudomonadati</taxon>
        <taxon>Pseudomonadota</taxon>
        <taxon>Betaproteobacteria</taxon>
        <taxon>Burkholderiales</taxon>
        <taxon>Comamonadaceae</taxon>
        <taxon>Variovorax</taxon>
    </lineage>
</organism>
<dbReference type="GO" id="GO:0008859">
    <property type="term" value="F:exoribonuclease II activity"/>
    <property type="evidence" value="ECO:0007669"/>
    <property type="project" value="UniProtKB-EC"/>
</dbReference>
<name>A0ABT9SCT1_9BURK</name>
<dbReference type="Pfam" id="PF00773">
    <property type="entry name" value="RNB"/>
    <property type="match status" value="2"/>
</dbReference>
<sequence length="712" mass="77066">MFVLFEEAGKYLGGRVLSEAEASAQVELETGKRVKVKGAHIVLRFEKPSPPELIAQAKTLVAGMDLDLAWEFAPEGEFGFAELASEYFQSNPTLVQQAAALLALFEAPHYFRRAGKGRFKKAPAEILQQALAAIEKKKLVQAQIDAWAAELVAGVCPPPVREQLYKILFKPDKNAPEYRAVVDAARASQRPPLELLERAGAIDSPYQFHWRRFLFENFPKGTGFPALAAPAIADELPVAAVEAFSIDDSQTTEIDDALSVQGLGTGTVTVGVHIAAPGLALVPGSAIDQVARTRMSTVYMPGYKITMLPDEVVAAYTLQEGRDCPAVSLYARFDEATLELQGTETKIERVPIVANLRHDQLDTAITQPWLEDAGVDNAETPDIALRLRAPLSFLFRLAKALKAQREVVRGKPENFNRPDYNFRLLRDAGPRQGAGAPSGDSDAHAVASVGAHKHGNEGEPVGHEQVQITTRQRGAPLDLIVSEAMILANSSWGAWLAEFGVPGLYRSQASMAPGVKVRMGTRSLPHAGLGVKSYAWSTSPLRRYTDLVNQWQIIAAARHGKTAALAAPFKPKDADLFSILSGFDAAYATYNAYQGGMERFWTLKYLQQQGITELEATVVKDLPNGALVRADTLPLVFPVAGQQPRGARLRVKLGEIDEIVLDVTGTVLERLDAQPDAAALEDDGGDDEEVAGPIAIAVDMAENETPADNTPA</sequence>
<evidence type="ECO:0000259" key="1">
    <source>
        <dbReference type="SMART" id="SM00955"/>
    </source>
</evidence>
<protein>
    <submittedName>
        <fullName evidence="2">Exoribonuclease-2</fullName>
        <ecNumber evidence="2">3.1.13.1</ecNumber>
    </submittedName>
</protein>
<evidence type="ECO:0000313" key="2">
    <source>
        <dbReference type="EMBL" id="MDP9901714.1"/>
    </source>
</evidence>
<dbReference type="EC" id="3.1.13.1" evidence="2"/>
<dbReference type="SUPFAM" id="SSF50249">
    <property type="entry name" value="Nucleic acid-binding proteins"/>
    <property type="match status" value="1"/>
</dbReference>
<feature type="domain" description="RNB" evidence="1">
    <location>
        <begin position="235"/>
        <end position="559"/>
    </location>
</feature>
<evidence type="ECO:0000313" key="3">
    <source>
        <dbReference type="Proteomes" id="UP001226867"/>
    </source>
</evidence>
<gene>
    <name evidence="2" type="ORF">J2W36_003983</name>
</gene>
<dbReference type="PANTHER" id="PTHR23355:SF9">
    <property type="entry name" value="DIS3-LIKE EXONUCLEASE 2"/>
    <property type="match status" value="1"/>
</dbReference>
<dbReference type="RefSeq" id="WP_307691478.1">
    <property type="nucleotide sequence ID" value="NZ_JAUSRO010000013.1"/>
</dbReference>
<proteinExistence type="predicted"/>
<reference evidence="2 3" key="1">
    <citation type="submission" date="2023-07" db="EMBL/GenBank/DDBJ databases">
        <title>Sorghum-associated microbial communities from plants grown in Nebraska, USA.</title>
        <authorList>
            <person name="Schachtman D."/>
        </authorList>
    </citation>
    <scope>NUCLEOTIDE SEQUENCE [LARGE SCALE GENOMIC DNA]</scope>
    <source>
        <strain evidence="2 3">DS1607</strain>
    </source>
</reference>
<keyword evidence="2" id="KW-0378">Hydrolase</keyword>
<dbReference type="EMBL" id="JAUSRO010000013">
    <property type="protein sequence ID" value="MDP9901714.1"/>
    <property type="molecule type" value="Genomic_DNA"/>
</dbReference>
<dbReference type="Proteomes" id="UP001226867">
    <property type="component" value="Unassembled WGS sequence"/>
</dbReference>
<dbReference type="SMART" id="SM00955">
    <property type="entry name" value="RNB"/>
    <property type="match status" value="1"/>
</dbReference>
<dbReference type="InterPro" id="IPR001900">
    <property type="entry name" value="RNase_II/R"/>
</dbReference>
<dbReference type="InterPro" id="IPR012340">
    <property type="entry name" value="NA-bd_OB-fold"/>
</dbReference>
<keyword evidence="3" id="KW-1185">Reference proteome</keyword>
<dbReference type="InterPro" id="IPR050180">
    <property type="entry name" value="RNR_Ribonuclease"/>
</dbReference>
<comment type="caution">
    <text evidence="2">The sequence shown here is derived from an EMBL/GenBank/DDBJ whole genome shotgun (WGS) entry which is preliminary data.</text>
</comment>
<dbReference type="PANTHER" id="PTHR23355">
    <property type="entry name" value="RIBONUCLEASE"/>
    <property type="match status" value="1"/>
</dbReference>
<accession>A0ABT9SCT1</accession>